<feature type="transmembrane region" description="Helical" evidence="3">
    <location>
        <begin position="186"/>
        <end position="203"/>
    </location>
</feature>
<keyword evidence="3" id="KW-0472">Membrane</keyword>
<keyword evidence="1" id="KW-0328">Glycosyltransferase</keyword>
<dbReference type="Proteomes" id="UP000631421">
    <property type="component" value="Unassembled WGS sequence"/>
</dbReference>
<evidence type="ECO:0000313" key="4">
    <source>
        <dbReference type="EMBL" id="MBD2150362.1"/>
    </source>
</evidence>
<dbReference type="NCBIfam" id="TIGR00696">
    <property type="entry name" value="wecG_tagA_cpsF"/>
    <property type="match status" value="1"/>
</dbReference>
<evidence type="ECO:0000313" key="5">
    <source>
        <dbReference type="Proteomes" id="UP000631421"/>
    </source>
</evidence>
<gene>
    <name evidence="4" type="ORF">H6F44_09560</name>
</gene>
<dbReference type="RefSeq" id="WP_190350728.1">
    <property type="nucleotide sequence ID" value="NZ_JACJPY010000024.1"/>
</dbReference>
<keyword evidence="3" id="KW-0812">Transmembrane</keyword>
<dbReference type="AlphaFoldDB" id="A0A926USN8"/>
<keyword evidence="5" id="KW-1185">Reference proteome</keyword>
<dbReference type="PANTHER" id="PTHR34136:SF1">
    <property type="entry name" value="UDP-N-ACETYL-D-MANNOSAMINURONIC ACID TRANSFERASE"/>
    <property type="match status" value="1"/>
</dbReference>
<keyword evidence="3" id="KW-1133">Transmembrane helix</keyword>
<dbReference type="Pfam" id="PF03808">
    <property type="entry name" value="Glyco_tran_WecG"/>
    <property type="match status" value="1"/>
</dbReference>
<dbReference type="InterPro" id="IPR004629">
    <property type="entry name" value="WecG_TagA_CpsF"/>
</dbReference>
<reference evidence="4" key="1">
    <citation type="journal article" date="2015" name="ISME J.">
        <title>Draft Genome Sequence of Streptomyces incarnatus NRRL8089, which Produces the Nucleoside Antibiotic Sinefungin.</title>
        <authorList>
            <person name="Oshima K."/>
            <person name="Hattori M."/>
            <person name="Shimizu H."/>
            <person name="Fukuda K."/>
            <person name="Nemoto M."/>
            <person name="Inagaki K."/>
            <person name="Tamura T."/>
        </authorList>
    </citation>
    <scope>NUCLEOTIDE SEQUENCE</scope>
    <source>
        <strain evidence="4">FACHB-1277</strain>
    </source>
</reference>
<evidence type="ECO:0000256" key="1">
    <source>
        <dbReference type="ARBA" id="ARBA00022676"/>
    </source>
</evidence>
<proteinExistence type="predicted"/>
<dbReference type="EMBL" id="JACJPY010000024">
    <property type="protein sequence ID" value="MBD2150362.1"/>
    <property type="molecule type" value="Genomic_DNA"/>
</dbReference>
<protein>
    <submittedName>
        <fullName evidence="4">WecB/TagA/CpsF family glycosyltransferase</fullName>
    </submittedName>
</protein>
<dbReference type="GO" id="GO:0016758">
    <property type="term" value="F:hexosyltransferase activity"/>
    <property type="evidence" value="ECO:0007669"/>
    <property type="project" value="TreeGrafter"/>
</dbReference>
<dbReference type="PANTHER" id="PTHR34136">
    <property type="match status" value="1"/>
</dbReference>
<organism evidence="4 5">
    <name type="scientific">Pseudanabaena cinerea FACHB-1277</name>
    <dbReference type="NCBI Taxonomy" id="2949581"/>
    <lineage>
        <taxon>Bacteria</taxon>
        <taxon>Bacillati</taxon>
        <taxon>Cyanobacteriota</taxon>
        <taxon>Cyanophyceae</taxon>
        <taxon>Pseudanabaenales</taxon>
        <taxon>Pseudanabaenaceae</taxon>
        <taxon>Pseudanabaena</taxon>
        <taxon>Pseudanabaena cinerea</taxon>
    </lineage>
</organism>
<dbReference type="CDD" id="cd06533">
    <property type="entry name" value="Glyco_transf_WecG_TagA"/>
    <property type="match status" value="1"/>
</dbReference>
<evidence type="ECO:0000256" key="2">
    <source>
        <dbReference type="ARBA" id="ARBA00022679"/>
    </source>
</evidence>
<sequence>MFQSDLCTRDVIEIPVNITTFDQQTEQITSWAERRHHKMVCVANVHMLVEGWRDPEFANILKNADLLVPEGMPLVWMLNLMGLDYIKRVGGMELFLACCQKASAAQISIFLLGTEPEILTKIHQHLAQDFPDLKVAGMYAPPFAPISKDLDLELVQTINDSGAGIVFVALGCPKQEKWMALYRDRLQAVLIGVGAVFPIYAGIMKQAPEFMRNAGLAWLFRLGQEPKRLWLRYLSTNPIFMYLALKQIISGKLKKD</sequence>
<evidence type="ECO:0000256" key="3">
    <source>
        <dbReference type="SAM" id="Phobius"/>
    </source>
</evidence>
<comment type="caution">
    <text evidence="4">The sequence shown here is derived from an EMBL/GenBank/DDBJ whole genome shotgun (WGS) entry which is preliminary data.</text>
</comment>
<keyword evidence="2" id="KW-0808">Transferase</keyword>
<name>A0A926USN8_9CYAN</name>
<accession>A0A926USN8</accession>
<reference evidence="4" key="2">
    <citation type="submission" date="2020-08" db="EMBL/GenBank/DDBJ databases">
        <authorList>
            <person name="Chen M."/>
            <person name="Teng W."/>
            <person name="Zhao L."/>
            <person name="Hu C."/>
            <person name="Zhou Y."/>
            <person name="Han B."/>
            <person name="Song L."/>
            <person name="Shu W."/>
        </authorList>
    </citation>
    <scope>NUCLEOTIDE SEQUENCE</scope>
    <source>
        <strain evidence="4">FACHB-1277</strain>
    </source>
</reference>